<dbReference type="InterPro" id="IPR027470">
    <property type="entry name" value="Cation_efflux_CTD"/>
</dbReference>
<dbReference type="GeneID" id="74913366"/>
<comment type="subcellular location">
    <subcellularLocation>
        <location evidence="1">Membrane</location>
        <topology evidence="1">Multi-pass membrane protein</topology>
    </subcellularLocation>
</comment>
<feature type="domain" description="Cation efflux protein cytoplasmic" evidence="10">
    <location>
        <begin position="206"/>
        <end position="280"/>
    </location>
</feature>
<dbReference type="PANTHER" id="PTHR11562">
    <property type="entry name" value="CATION EFFLUX PROTEIN/ ZINC TRANSPORTER"/>
    <property type="match status" value="1"/>
</dbReference>
<keyword evidence="12" id="KW-1185">Reference proteome</keyword>
<dbReference type="Pfam" id="PF16916">
    <property type="entry name" value="ZT_dimer"/>
    <property type="match status" value="1"/>
</dbReference>
<protein>
    <submittedName>
        <fullName evidence="11">Cobalt-zinc-cadmium resistance protein CzcD</fullName>
    </submittedName>
</protein>
<keyword evidence="5 8" id="KW-1133">Transmembrane helix</keyword>
<evidence type="ECO:0000256" key="5">
    <source>
        <dbReference type="ARBA" id="ARBA00022989"/>
    </source>
</evidence>
<dbReference type="NCBIfam" id="TIGR01297">
    <property type="entry name" value="CDF"/>
    <property type="match status" value="1"/>
</dbReference>
<comment type="similarity">
    <text evidence="2">Belongs to the cation diffusion facilitator (CDF) transporter (TC 2.A.4) family. SLC30A subfamily.</text>
</comment>
<dbReference type="Proteomes" id="UP000031397">
    <property type="component" value="Unassembled WGS sequence"/>
</dbReference>
<name>A0A0C1LYR4_9LACO</name>
<dbReference type="InterPro" id="IPR058533">
    <property type="entry name" value="Cation_efflux_TM"/>
</dbReference>
<dbReference type="OrthoDB" id="9809646at2"/>
<comment type="caution">
    <text evidence="11">The sequence shown here is derived from an EMBL/GenBank/DDBJ whole genome shotgun (WGS) entry which is preliminary data.</text>
</comment>
<dbReference type="SUPFAM" id="SSF161111">
    <property type="entry name" value="Cation efflux protein transmembrane domain-like"/>
    <property type="match status" value="1"/>
</dbReference>
<feature type="transmembrane region" description="Helical" evidence="8">
    <location>
        <begin position="41"/>
        <end position="57"/>
    </location>
</feature>
<keyword evidence="7 8" id="KW-0472">Membrane</keyword>
<dbReference type="SUPFAM" id="SSF160240">
    <property type="entry name" value="Cation efflux protein cytoplasmic domain-like"/>
    <property type="match status" value="1"/>
</dbReference>
<dbReference type="GO" id="GO:0005886">
    <property type="term" value="C:plasma membrane"/>
    <property type="evidence" value="ECO:0007669"/>
    <property type="project" value="TreeGrafter"/>
</dbReference>
<dbReference type="InterPro" id="IPR027469">
    <property type="entry name" value="Cation_efflux_TMD_sf"/>
</dbReference>
<feature type="transmembrane region" description="Helical" evidence="8">
    <location>
        <begin position="113"/>
        <end position="132"/>
    </location>
</feature>
<feature type="transmembrane region" description="Helical" evidence="8">
    <location>
        <begin position="144"/>
        <end position="162"/>
    </location>
</feature>
<feature type="transmembrane region" description="Helical" evidence="8">
    <location>
        <begin position="168"/>
        <end position="188"/>
    </location>
</feature>
<dbReference type="PATRIC" id="fig|1614.7.peg.668"/>
<feature type="domain" description="Cation efflux protein transmembrane" evidence="9">
    <location>
        <begin position="15"/>
        <end position="202"/>
    </location>
</feature>
<evidence type="ECO:0000256" key="7">
    <source>
        <dbReference type="ARBA" id="ARBA00023136"/>
    </source>
</evidence>
<keyword evidence="6" id="KW-0406">Ion transport</keyword>
<evidence type="ECO:0000256" key="4">
    <source>
        <dbReference type="ARBA" id="ARBA00022692"/>
    </source>
</evidence>
<organism evidence="11 12">
    <name type="scientific">Fructilactobacillus fructivorans</name>
    <dbReference type="NCBI Taxonomy" id="1614"/>
    <lineage>
        <taxon>Bacteria</taxon>
        <taxon>Bacillati</taxon>
        <taxon>Bacillota</taxon>
        <taxon>Bacilli</taxon>
        <taxon>Lactobacillales</taxon>
        <taxon>Lactobacillaceae</taxon>
        <taxon>Fructilactobacillus</taxon>
    </lineage>
</organism>
<accession>A0A0C1LYR4</accession>
<gene>
    <name evidence="11" type="ORF">LfDm3_0698</name>
</gene>
<evidence type="ECO:0000313" key="11">
    <source>
        <dbReference type="EMBL" id="KID42030.1"/>
    </source>
</evidence>
<evidence type="ECO:0000256" key="8">
    <source>
        <dbReference type="SAM" id="Phobius"/>
    </source>
</evidence>
<feature type="transmembrane region" description="Helical" evidence="8">
    <location>
        <begin position="12"/>
        <end position="35"/>
    </location>
</feature>
<evidence type="ECO:0000256" key="3">
    <source>
        <dbReference type="ARBA" id="ARBA00022448"/>
    </source>
</evidence>
<evidence type="ECO:0000256" key="1">
    <source>
        <dbReference type="ARBA" id="ARBA00004141"/>
    </source>
</evidence>
<feature type="transmembrane region" description="Helical" evidence="8">
    <location>
        <begin position="78"/>
        <end position="101"/>
    </location>
</feature>
<dbReference type="Gene3D" id="1.20.1510.10">
    <property type="entry name" value="Cation efflux protein transmembrane domain"/>
    <property type="match status" value="1"/>
</dbReference>
<dbReference type="GO" id="GO:0005385">
    <property type="term" value="F:zinc ion transmembrane transporter activity"/>
    <property type="evidence" value="ECO:0007669"/>
    <property type="project" value="TreeGrafter"/>
</dbReference>
<dbReference type="InterPro" id="IPR036837">
    <property type="entry name" value="Cation_efflux_CTD_sf"/>
</dbReference>
<dbReference type="AlphaFoldDB" id="A0A0C1LYR4"/>
<evidence type="ECO:0000259" key="10">
    <source>
        <dbReference type="Pfam" id="PF16916"/>
    </source>
</evidence>
<reference evidence="11 12" key="1">
    <citation type="submission" date="2014-06" db="EMBL/GenBank/DDBJ databases">
        <title>Functional and comparative genomic analyses of the Drosophila gut microbiota identify candidate symbiosis factors.</title>
        <authorList>
            <person name="Newell P.D."/>
            <person name="Chaston J.M."/>
            <person name="Douglas A.E."/>
        </authorList>
    </citation>
    <scope>NUCLEOTIDE SEQUENCE [LARGE SCALE GENOMIC DNA]</scope>
    <source>
        <strain evidence="11 12">DmCS_002</strain>
    </source>
</reference>
<sequence>MNNDQLSGMRFFEVTVLNAVITILEFLGGIFSGSLSLLSDAFHNLGDSISIVLSYIAHRISKKQQTKQNTYGFKRAEIISAFLNSLFLILISIFLIIEAISRISHPETIDGPVMLGVAIVGTIANFVSAFLLNKGAKHNLNMKATYLHLLSDSLSSLGIIFGGILISFFNWTIVDPIITILVALYIMWESWPIIKKTVGILMECAPNLNYAAIKKDLLKINGVTSVHHVHAMMVDENSIVFSAHVNMKDMPLSQVQLIYDQINKLLKGKYHIDHVTIQPEVDRGRHDDLFYDNGKDI</sequence>
<evidence type="ECO:0000313" key="12">
    <source>
        <dbReference type="Proteomes" id="UP000031397"/>
    </source>
</evidence>
<dbReference type="PANTHER" id="PTHR11562:SF17">
    <property type="entry name" value="RE54080P-RELATED"/>
    <property type="match status" value="1"/>
</dbReference>
<dbReference type="InterPro" id="IPR002524">
    <property type="entry name" value="Cation_efflux"/>
</dbReference>
<evidence type="ECO:0000256" key="2">
    <source>
        <dbReference type="ARBA" id="ARBA00008873"/>
    </source>
</evidence>
<dbReference type="Pfam" id="PF01545">
    <property type="entry name" value="Cation_efflux"/>
    <property type="match status" value="1"/>
</dbReference>
<dbReference type="RefSeq" id="WP_039144132.1">
    <property type="nucleotide sequence ID" value="NZ_JOJZ01000013.1"/>
</dbReference>
<evidence type="ECO:0000259" key="9">
    <source>
        <dbReference type="Pfam" id="PF01545"/>
    </source>
</evidence>
<dbReference type="InterPro" id="IPR050681">
    <property type="entry name" value="CDF/SLC30A"/>
</dbReference>
<evidence type="ECO:0000256" key="6">
    <source>
        <dbReference type="ARBA" id="ARBA00023065"/>
    </source>
</evidence>
<keyword evidence="4 8" id="KW-0812">Transmembrane</keyword>
<keyword evidence="3" id="KW-0813">Transport</keyword>
<proteinExistence type="inferred from homology"/>
<dbReference type="EMBL" id="JOJZ01000013">
    <property type="protein sequence ID" value="KID42030.1"/>
    <property type="molecule type" value="Genomic_DNA"/>
</dbReference>